<keyword evidence="12" id="KW-0496">Mitochondrion</keyword>
<dbReference type="Pfam" id="PF00420">
    <property type="entry name" value="Oxidored_q2"/>
    <property type="match status" value="1"/>
</dbReference>
<feature type="transmembrane region" description="Helical" evidence="11">
    <location>
        <begin position="50"/>
        <end position="73"/>
    </location>
</feature>
<evidence type="ECO:0000313" key="13">
    <source>
        <dbReference type="EMBL" id="QXM14777.1"/>
    </source>
</evidence>
<keyword evidence="4 11" id="KW-0812">Transmembrane</keyword>
<evidence type="ECO:0000313" key="12">
    <source>
        <dbReference type="EMBL" id="AIW06370.1"/>
    </source>
</evidence>
<reference evidence="13" key="3">
    <citation type="submission" date="2021-07" db="EMBL/GenBank/DDBJ databases">
        <title>the mitochondrial genome of Menochilus sexmaculata (Fabricius).</title>
        <authorList>
            <person name="Peng Z."/>
        </authorList>
    </citation>
    <scope>NUCLEOTIDE SEQUENCE</scope>
</reference>
<keyword evidence="5" id="KW-1278">Translocase</keyword>
<evidence type="ECO:0000256" key="3">
    <source>
        <dbReference type="ARBA" id="ARBA00016612"/>
    </source>
</evidence>
<dbReference type="EMBL" id="MZ334467">
    <property type="protein sequence ID" value="QXM14777.1"/>
    <property type="molecule type" value="Genomic_DNA"/>
</dbReference>
<sequence length="91" mass="10867">MMIMMYMFMLSILGFSLNRKHVLLMLLSMEMVILILFFIIFYFLESFNFELYFILIFLTMSVCEGVMGLSLMVSMIRSCGNDYFLSLNMMW</sequence>
<organism evidence="12">
    <name type="scientific">Cheilomenes sexmaculata</name>
    <dbReference type="NCBI Taxonomy" id="158622"/>
    <lineage>
        <taxon>Eukaryota</taxon>
        <taxon>Metazoa</taxon>
        <taxon>Ecdysozoa</taxon>
        <taxon>Arthropoda</taxon>
        <taxon>Hexapoda</taxon>
        <taxon>Insecta</taxon>
        <taxon>Pterygota</taxon>
        <taxon>Neoptera</taxon>
        <taxon>Endopterygota</taxon>
        <taxon>Coleoptera</taxon>
        <taxon>Polyphaga</taxon>
        <taxon>Cucujiformia</taxon>
        <taxon>Coccinelloidea</taxon>
        <taxon>Coccinellidae</taxon>
        <taxon>Coccinellinae</taxon>
        <taxon>Coccinellini</taxon>
        <taxon>Cheilomenes</taxon>
    </lineage>
</organism>
<evidence type="ECO:0000256" key="11">
    <source>
        <dbReference type="SAM" id="Phobius"/>
    </source>
</evidence>
<name>A0A0A0RVP1_9CUCU</name>
<reference evidence="13" key="2">
    <citation type="submission" date="2021-06" db="EMBL/GenBank/DDBJ databases">
        <authorList>
            <person name="Tang X."/>
        </authorList>
    </citation>
    <scope>NUCLEOTIDE SEQUENCE</scope>
</reference>
<evidence type="ECO:0000256" key="8">
    <source>
        <dbReference type="ARBA" id="ARBA00023136"/>
    </source>
</evidence>
<evidence type="ECO:0000256" key="5">
    <source>
        <dbReference type="ARBA" id="ARBA00022967"/>
    </source>
</evidence>
<evidence type="ECO:0000256" key="2">
    <source>
        <dbReference type="ARBA" id="ARBA00010519"/>
    </source>
</evidence>
<reference evidence="12" key="1">
    <citation type="journal article" date="2014" name="Nucleic Acids Res.">
        <title>Multiplex sequencing of pooled mitochondrial genomes-a crucial step toward biodiversity analysis using mito-metagenomics.</title>
        <authorList>
            <person name="Tang M."/>
            <person name="Tan M."/>
            <person name="Meng G."/>
            <person name="Yang S."/>
            <person name="Su X."/>
            <person name="Liu S."/>
            <person name="Song W."/>
            <person name="Li Y."/>
            <person name="Wu Q."/>
            <person name="Zhang A."/>
            <person name="Zhou X."/>
        </authorList>
    </citation>
    <scope>NUCLEOTIDE SEQUENCE</scope>
    <source>
        <strain evidence="12">CL79</strain>
    </source>
</reference>
<comment type="subcellular location">
    <subcellularLocation>
        <location evidence="1">Membrane</location>
        <topology evidence="1">Multi-pass membrane protein</topology>
    </subcellularLocation>
</comment>
<comment type="similarity">
    <text evidence="2">Belongs to the complex I subunit 4L family.</text>
</comment>
<keyword evidence="8 11" id="KW-0472">Membrane</keyword>
<dbReference type="EMBL" id="KM244706">
    <property type="protein sequence ID" value="AIW06370.1"/>
    <property type="molecule type" value="Genomic_DNA"/>
</dbReference>
<evidence type="ECO:0000256" key="9">
    <source>
        <dbReference type="ARBA" id="ARBA00031586"/>
    </source>
</evidence>
<dbReference type="InterPro" id="IPR039428">
    <property type="entry name" value="NUOK/Mnh_C1-like"/>
</dbReference>
<feature type="transmembrane region" description="Helical" evidence="11">
    <location>
        <begin position="21"/>
        <end position="44"/>
    </location>
</feature>
<dbReference type="GO" id="GO:0016020">
    <property type="term" value="C:membrane"/>
    <property type="evidence" value="ECO:0007669"/>
    <property type="project" value="UniProtKB-SubCell"/>
</dbReference>
<proteinExistence type="inferred from homology"/>
<comment type="catalytic activity">
    <reaction evidence="10">
        <text>a ubiquinone + NADH + 5 H(+)(in) = a ubiquinol + NAD(+) + 4 H(+)(out)</text>
        <dbReference type="Rhea" id="RHEA:29091"/>
        <dbReference type="Rhea" id="RHEA-COMP:9565"/>
        <dbReference type="Rhea" id="RHEA-COMP:9566"/>
        <dbReference type="ChEBI" id="CHEBI:15378"/>
        <dbReference type="ChEBI" id="CHEBI:16389"/>
        <dbReference type="ChEBI" id="CHEBI:17976"/>
        <dbReference type="ChEBI" id="CHEBI:57540"/>
        <dbReference type="ChEBI" id="CHEBI:57945"/>
        <dbReference type="EC" id="7.1.1.2"/>
    </reaction>
</comment>
<dbReference type="Gene3D" id="1.10.287.3510">
    <property type="match status" value="1"/>
</dbReference>
<dbReference type="AlphaFoldDB" id="A0A0A0RVP1"/>
<geneLocation type="mitochondrion" evidence="12"/>
<keyword evidence="6 11" id="KW-1133">Transmembrane helix</keyword>
<gene>
    <name evidence="12" type="primary">ND4L</name>
</gene>
<dbReference type="GO" id="GO:0008137">
    <property type="term" value="F:NADH dehydrogenase (ubiquinone) activity"/>
    <property type="evidence" value="ECO:0007669"/>
    <property type="project" value="UniProtKB-EC"/>
</dbReference>
<accession>A0A0A0RVP1</accession>
<protein>
    <recommendedName>
        <fullName evidence="3">NADH-ubiquinone oxidoreductase chain 4L</fullName>
    </recommendedName>
    <alternativeName>
        <fullName evidence="9">NADH dehydrogenase subunit 4L</fullName>
    </alternativeName>
</protein>
<evidence type="ECO:0000256" key="1">
    <source>
        <dbReference type="ARBA" id="ARBA00004141"/>
    </source>
</evidence>
<keyword evidence="7" id="KW-0520">NAD</keyword>
<evidence type="ECO:0000256" key="10">
    <source>
        <dbReference type="ARBA" id="ARBA00049551"/>
    </source>
</evidence>
<evidence type="ECO:0000256" key="7">
    <source>
        <dbReference type="ARBA" id="ARBA00023027"/>
    </source>
</evidence>
<evidence type="ECO:0000256" key="6">
    <source>
        <dbReference type="ARBA" id="ARBA00022989"/>
    </source>
</evidence>
<evidence type="ECO:0000256" key="4">
    <source>
        <dbReference type="ARBA" id="ARBA00022692"/>
    </source>
</evidence>